<evidence type="ECO:0000313" key="2">
    <source>
        <dbReference type="Proteomes" id="UP001396334"/>
    </source>
</evidence>
<organism evidence="1 2">
    <name type="scientific">Hibiscus sabdariffa</name>
    <name type="common">roselle</name>
    <dbReference type="NCBI Taxonomy" id="183260"/>
    <lineage>
        <taxon>Eukaryota</taxon>
        <taxon>Viridiplantae</taxon>
        <taxon>Streptophyta</taxon>
        <taxon>Embryophyta</taxon>
        <taxon>Tracheophyta</taxon>
        <taxon>Spermatophyta</taxon>
        <taxon>Magnoliopsida</taxon>
        <taxon>eudicotyledons</taxon>
        <taxon>Gunneridae</taxon>
        <taxon>Pentapetalae</taxon>
        <taxon>rosids</taxon>
        <taxon>malvids</taxon>
        <taxon>Malvales</taxon>
        <taxon>Malvaceae</taxon>
        <taxon>Malvoideae</taxon>
        <taxon>Hibiscus</taxon>
    </lineage>
</organism>
<evidence type="ECO:0000313" key="1">
    <source>
        <dbReference type="EMBL" id="KAK9014571.1"/>
    </source>
</evidence>
<reference evidence="1 2" key="1">
    <citation type="journal article" date="2024" name="G3 (Bethesda)">
        <title>Genome assembly of Hibiscus sabdariffa L. provides insights into metabolisms of medicinal natural products.</title>
        <authorList>
            <person name="Kim T."/>
        </authorList>
    </citation>
    <scope>NUCLEOTIDE SEQUENCE [LARGE SCALE GENOMIC DNA]</scope>
    <source>
        <strain evidence="1">TK-2024</strain>
        <tissue evidence="1">Old leaves</tissue>
    </source>
</reference>
<comment type="caution">
    <text evidence="1">The sequence shown here is derived from an EMBL/GenBank/DDBJ whole genome shotgun (WGS) entry which is preliminary data.</text>
</comment>
<gene>
    <name evidence="1" type="ORF">V6N11_005725</name>
</gene>
<accession>A0ABR2RP49</accession>
<keyword evidence="2" id="KW-1185">Reference proteome</keyword>
<proteinExistence type="predicted"/>
<sequence length="102" mass="11576">MGKDPCFRVESLPRWSPNIWKPRTLHALRDCTMTKDVLARGNILEHVSDGDQASTMEWFEATASAMTPAVLPPKWHPPVGEGIKINVDGRMGRYLPHRELQQ</sequence>
<protein>
    <submittedName>
        <fullName evidence="1">Uncharacterized protein</fullName>
    </submittedName>
</protein>
<dbReference type="Proteomes" id="UP001396334">
    <property type="component" value="Unassembled WGS sequence"/>
</dbReference>
<dbReference type="EMBL" id="JBBPBN010000021">
    <property type="protein sequence ID" value="KAK9014571.1"/>
    <property type="molecule type" value="Genomic_DNA"/>
</dbReference>
<name>A0ABR2RP49_9ROSI</name>